<evidence type="ECO:0000256" key="4">
    <source>
        <dbReference type="ARBA" id="ARBA00022576"/>
    </source>
</evidence>
<dbReference type="FunFam" id="3.40.640.10:FF:000011">
    <property type="entry name" value="Ornithine aminotransferase"/>
    <property type="match status" value="1"/>
</dbReference>
<organism evidence="9 10">
    <name type="scientific">Candidatus Lloydbacteria bacterium RIFCSPLOWO2_01_FULL_50_20</name>
    <dbReference type="NCBI Taxonomy" id="1798665"/>
    <lineage>
        <taxon>Bacteria</taxon>
        <taxon>Candidatus Lloydiibacteriota</taxon>
    </lineage>
</organism>
<evidence type="ECO:0000313" key="9">
    <source>
        <dbReference type="EMBL" id="OGZ12062.1"/>
    </source>
</evidence>
<evidence type="ECO:0000256" key="7">
    <source>
        <dbReference type="ARBA" id="ARBA00030587"/>
    </source>
</evidence>
<dbReference type="GO" id="GO:0042802">
    <property type="term" value="F:identical protein binding"/>
    <property type="evidence" value="ECO:0007669"/>
    <property type="project" value="TreeGrafter"/>
</dbReference>
<comment type="pathway">
    <text evidence="2">Amino-acid biosynthesis; L-proline biosynthesis; L-glutamate 5-semialdehyde from L-ornithine: step 1/1.</text>
</comment>
<keyword evidence="4" id="KW-0032">Aminotransferase</keyword>
<comment type="cofactor">
    <cofactor evidence="1">
        <name>pyridoxal 5'-phosphate</name>
        <dbReference type="ChEBI" id="CHEBI:597326"/>
    </cofactor>
</comment>
<evidence type="ECO:0000256" key="6">
    <source>
        <dbReference type="ARBA" id="ARBA00022898"/>
    </source>
</evidence>
<accession>A0A1G2DF56</accession>
<dbReference type="InterPro" id="IPR015422">
    <property type="entry name" value="PyrdxlP-dep_Trfase_small"/>
</dbReference>
<dbReference type="InterPro" id="IPR049704">
    <property type="entry name" value="Aminotrans_3_PPA_site"/>
</dbReference>
<dbReference type="EMBL" id="MHLP01000028">
    <property type="protein sequence ID" value="OGZ12062.1"/>
    <property type="molecule type" value="Genomic_DNA"/>
</dbReference>
<comment type="caution">
    <text evidence="9">The sequence shown here is derived from an EMBL/GenBank/DDBJ whole genome shotgun (WGS) entry which is preliminary data.</text>
</comment>
<dbReference type="InterPro" id="IPR050103">
    <property type="entry name" value="Class-III_PLP-dep_AT"/>
</dbReference>
<evidence type="ECO:0000313" key="10">
    <source>
        <dbReference type="Proteomes" id="UP000178534"/>
    </source>
</evidence>
<dbReference type="Pfam" id="PF00202">
    <property type="entry name" value="Aminotran_3"/>
    <property type="match status" value="1"/>
</dbReference>
<proteinExistence type="inferred from homology"/>
<dbReference type="EC" id="2.6.1.13" evidence="3"/>
<gene>
    <name evidence="9" type="ORF">A2942_00025</name>
</gene>
<dbReference type="SUPFAM" id="SSF53383">
    <property type="entry name" value="PLP-dependent transferases"/>
    <property type="match status" value="1"/>
</dbReference>
<dbReference type="GO" id="GO:0030170">
    <property type="term" value="F:pyridoxal phosphate binding"/>
    <property type="evidence" value="ECO:0007669"/>
    <property type="project" value="InterPro"/>
</dbReference>
<dbReference type="PANTHER" id="PTHR11986:SF18">
    <property type="entry name" value="ORNITHINE AMINOTRANSFERASE, MITOCHONDRIAL"/>
    <property type="match status" value="1"/>
</dbReference>
<protein>
    <recommendedName>
        <fullName evidence="3">ornithine aminotransferase</fullName>
        <ecNumber evidence="3">2.6.1.13</ecNumber>
    </recommendedName>
    <alternativeName>
        <fullName evidence="7">Ornithine--oxo-acid aminotransferase</fullName>
    </alternativeName>
</protein>
<dbReference type="UniPathway" id="UPA00098">
    <property type="reaction ID" value="UER00358"/>
</dbReference>
<evidence type="ECO:0000256" key="3">
    <source>
        <dbReference type="ARBA" id="ARBA00012924"/>
    </source>
</evidence>
<dbReference type="GO" id="GO:0004587">
    <property type="term" value="F:ornithine aminotransferase activity"/>
    <property type="evidence" value="ECO:0007669"/>
    <property type="project" value="UniProtKB-EC"/>
</dbReference>
<dbReference type="Gene3D" id="3.90.1150.10">
    <property type="entry name" value="Aspartate Aminotransferase, domain 1"/>
    <property type="match status" value="1"/>
</dbReference>
<name>A0A1G2DF56_9BACT</name>
<dbReference type="AlphaFoldDB" id="A0A1G2DF56"/>
<keyword evidence="5" id="KW-0808">Transferase</keyword>
<dbReference type="PROSITE" id="PS00600">
    <property type="entry name" value="AA_TRANSFER_CLASS_3"/>
    <property type="match status" value="1"/>
</dbReference>
<comment type="similarity">
    <text evidence="8">Belongs to the class-III pyridoxal-phosphate-dependent aminotransferase family.</text>
</comment>
<dbReference type="STRING" id="1798665.A2942_00025"/>
<dbReference type="PIRSF" id="PIRSF000521">
    <property type="entry name" value="Transaminase_4ab_Lys_Orn"/>
    <property type="match status" value="1"/>
</dbReference>
<evidence type="ECO:0000256" key="2">
    <source>
        <dbReference type="ARBA" id="ARBA00004998"/>
    </source>
</evidence>
<dbReference type="InterPro" id="IPR010164">
    <property type="entry name" value="Orn_aminotrans"/>
</dbReference>
<keyword evidence="6 8" id="KW-0663">Pyridoxal phosphate</keyword>
<evidence type="ECO:0000256" key="8">
    <source>
        <dbReference type="RuleBase" id="RU003560"/>
    </source>
</evidence>
<dbReference type="InterPro" id="IPR015424">
    <property type="entry name" value="PyrdxlP-dep_Trfase"/>
</dbReference>
<dbReference type="Gene3D" id="3.40.640.10">
    <property type="entry name" value="Type I PLP-dependent aspartate aminotransferase-like (Major domain)"/>
    <property type="match status" value="1"/>
</dbReference>
<evidence type="ECO:0000256" key="5">
    <source>
        <dbReference type="ARBA" id="ARBA00022679"/>
    </source>
</evidence>
<reference evidence="9 10" key="1">
    <citation type="journal article" date="2016" name="Nat. Commun.">
        <title>Thousands of microbial genomes shed light on interconnected biogeochemical processes in an aquifer system.</title>
        <authorList>
            <person name="Anantharaman K."/>
            <person name="Brown C.T."/>
            <person name="Hug L.A."/>
            <person name="Sharon I."/>
            <person name="Castelle C.J."/>
            <person name="Probst A.J."/>
            <person name="Thomas B.C."/>
            <person name="Singh A."/>
            <person name="Wilkins M.J."/>
            <person name="Karaoz U."/>
            <person name="Brodie E.L."/>
            <person name="Williams K.H."/>
            <person name="Hubbard S.S."/>
            <person name="Banfield J.F."/>
        </authorList>
    </citation>
    <scope>NUCLEOTIDE SEQUENCE [LARGE SCALE GENOMIC DNA]</scope>
</reference>
<evidence type="ECO:0000256" key="1">
    <source>
        <dbReference type="ARBA" id="ARBA00001933"/>
    </source>
</evidence>
<dbReference type="InterPro" id="IPR015421">
    <property type="entry name" value="PyrdxlP-dep_Trfase_major"/>
</dbReference>
<dbReference type="NCBIfam" id="TIGR01885">
    <property type="entry name" value="Orn_aminotrans"/>
    <property type="match status" value="1"/>
</dbReference>
<dbReference type="GO" id="GO:0055129">
    <property type="term" value="P:L-proline biosynthetic process"/>
    <property type="evidence" value="ECO:0007669"/>
    <property type="project" value="UniProtKB-UniPathway"/>
</dbReference>
<dbReference type="PANTHER" id="PTHR11986">
    <property type="entry name" value="AMINOTRANSFERASE CLASS III"/>
    <property type="match status" value="1"/>
</dbReference>
<dbReference type="CDD" id="cd00610">
    <property type="entry name" value="OAT_like"/>
    <property type="match status" value="1"/>
</dbReference>
<dbReference type="InterPro" id="IPR005814">
    <property type="entry name" value="Aminotrans_3"/>
</dbReference>
<sequence>MQNIWGANHYHRENDVVLRNAEGCWVWDMAGKRYLDMNATYSAIAHGHGNIELIGAMLKQAFRMTSAQNRFVNDMQPQLLAQITALTHQDGAILMNTGAEAFDTAVKGARQWAYQVKGVRSDRAAIISAQGNFHGRTLAAIAASATEKYRTDFGPFPPGFKKVPYADIEALKKTITPNTAAFIVEPIQGEGGIVVPPSGYLEAVRTLCTKKNVLLIFDEIQTGLGRTGKLFAGEWSGVHADGILLGKALGAYMPVSAFAARHDIVKCFTPGRHGSTFGGTALSCATALKSLELIVRDDLALVKNSANMGEYFLAELLKLRSPAIKDVRGKGLFVGMELDKNVATADQLFMKLKKHGLISGVAGNNTVRFTPPLVINKSEIDLAVQCIAKAAQEL</sequence>
<dbReference type="Proteomes" id="UP000178534">
    <property type="component" value="Unassembled WGS sequence"/>
</dbReference>